<keyword evidence="1" id="KW-0808">Transferase</keyword>
<proteinExistence type="predicted"/>
<dbReference type="OrthoDB" id="2083049at2"/>
<dbReference type="GO" id="GO:0032259">
    <property type="term" value="P:methylation"/>
    <property type="evidence" value="ECO:0007669"/>
    <property type="project" value="UniProtKB-KW"/>
</dbReference>
<evidence type="ECO:0000313" key="1">
    <source>
        <dbReference type="EMBL" id="ATW27645.1"/>
    </source>
</evidence>
<keyword evidence="1" id="KW-0489">Methyltransferase</keyword>
<reference evidence="1 2" key="1">
    <citation type="submission" date="2016-10" db="EMBL/GenBank/DDBJ databases">
        <title>Complete Genome Sequence of Peptococcaceae strain DCMF.</title>
        <authorList>
            <person name="Edwards R.J."/>
            <person name="Holland S.I."/>
            <person name="Deshpande N.P."/>
            <person name="Wong Y.K."/>
            <person name="Ertan H."/>
            <person name="Manefield M."/>
            <person name="Russell T.L."/>
            <person name="Lee M.J."/>
        </authorList>
    </citation>
    <scope>NUCLEOTIDE SEQUENCE [LARGE SCALE GENOMIC DNA]</scope>
    <source>
        <strain evidence="1 2">DCMF</strain>
    </source>
</reference>
<dbReference type="InterPro" id="IPR012653">
    <property type="entry name" value="Dimeth_MeTrfase_MtbB"/>
</dbReference>
<protein>
    <submittedName>
        <fullName evidence="1">Dimethylamine methyltransferase</fullName>
    </submittedName>
</protein>
<name>A0A3G1KZI1_FORW1</name>
<organism evidence="1 2">
    <name type="scientific">Formimonas warabiya</name>
    <dbReference type="NCBI Taxonomy" id="1761012"/>
    <lineage>
        <taxon>Bacteria</taxon>
        <taxon>Bacillati</taxon>
        <taxon>Bacillota</taxon>
        <taxon>Clostridia</taxon>
        <taxon>Eubacteriales</taxon>
        <taxon>Peptococcaceae</taxon>
        <taxon>Candidatus Formimonas</taxon>
    </lineage>
</organism>
<dbReference type="AlphaFoldDB" id="A0A3G1KZI1"/>
<evidence type="ECO:0000313" key="2">
    <source>
        <dbReference type="Proteomes" id="UP000323521"/>
    </source>
</evidence>
<dbReference type="KEGG" id="fwa:DCMF_25385"/>
<dbReference type="EMBL" id="CP017634">
    <property type="protein sequence ID" value="ATW27645.1"/>
    <property type="molecule type" value="Genomic_DNA"/>
</dbReference>
<dbReference type="GO" id="GO:0008168">
    <property type="term" value="F:methyltransferase activity"/>
    <property type="evidence" value="ECO:0007669"/>
    <property type="project" value="UniProtKB-KW"/>
</dbReference>
<dbReference type="Proteomes" id="UP000323521">
    <property type="component" value="Chromosome"/>
</dbReference>
<dbReference type="GO" id="GO:0015948">
    <property type="term" value="P:methanogenesis"/>
    <property type="evidence" value="ECO:0007669"/>
    <property type="project" value="InterPro"/>
</dbReference>
<gene>
    <name evidence="1" type="ORF">DCMF_25385</name>
</gene>
<dbReference type="Pfam" id="PF09505">
    <property type="entry name" value="Dimeth_Pyl"/>
    <property type="match status" value="1"/>
</dbReference>
<accession>A0A3G1KZI1</accession>
<sequence>MVATHTLASGMGGLRTAGDLVARMQMTRGMRIGEAKKYVADQLHVSVKELSDEIIMNEVRDDLNIGRVVSPHGKARGIQAQMNIGKILGIEINSVKRFLEKID</sequence>
<keyword evidence="2" id="KW-1185">Reference proteome</keyword>